<proteinExistence type="predicted"/>
<dbReference type="InterPro" id="IPR051988">
    <property type="entry name" value="HRR_RAD51_Paralog"/>
</dbReference>
<dbReference type="GO" id="GO:0007131">
    <property type="term" value="P:reciprocal meiotic recombination"/>
    <property type="evidence" value="ECO:0007669"/>
    <property type="project" value="TreeGrafter"/>
</dbReference>
<dbReference type="SUPFAM" id="SSF52540">
    <property type="entry name" value="P-loop containing nucleoside triphosphate hydrolases"/>
    <property type="match status" value="1"/>
</dbReference>
<keyword evidence="4" id="KW-1185">Reference proteome</keyword>
<dbReference type="EMBL" id="JARQZJ010000124">
    <property type="protein sequence ID" value="KAK9890029.1"/>
    <property type="molecule type" value="Genomic_DNA"/>
</dbReference>
<dbReference type="AlphaFoldDB" id="A0AAW1V444"/>
<dbReference type="GO" id="GO:0042148">
    <property type="term" value="P:DNA strand invasion"/>
    <property type="evidence" value="ECO:0007669"/>
    <property type="project" value="TreeGrafter"/>
</dbReference>
<comment type="subcellular location">
    <subcellularLocation>
        <location evidence="1">Nucleus</location>
    </subcellularLocation>
</comment>
<evidence type="ECO:0000256" key="1">
    <source>
        <dbReference type="ARBA" id="ARBA00004123"/>
    </source>
</evidence>
<name>A0AAW1V444_9CUCU</name>
<dbReference type="GO" id="GO:0005815">
    <property type="term" value="C:microtubule organizing center"/>
    <property type="evidence" value="ECO:0007669"/>
    <property type="project" value="TreeGrafter"/>
</dbReference>
<dbReference type="GO" id="GO:0033063">
    <property type="term" value="C:Rad51B-Rad51C-Rad51D-XRCC2 complex"/>
    <property type="evidence" value="ECO:0007669"/>
    <property type="project" value="TreeGrafter"/>
</dbReference>
<evidence type="ECO:0008006" key="5">
    <source>
        <dbReference type="Google" id="ProtNLM"/>
    </source>
</evidence>
<dbReference type="GO" id="GO:0000723">
    <property type="term" value="P:telomere maintenance"/>
    <property type="evidence" value="ECO:0007669"/>
    <property type="project" value="TreeGrafter"/>
</dbReference>
<dbReference type="PANTHER" id="PTHR46457">
    <property type="entry name" value="DNA REPAIR PROTEIN RAD51 HOMOLOG 4"/>
    <property type="match status" value="1"/>
</dbReference>
<dbReference type="InterPro" id="IPR027417">
    <property type="entry name" value="P-loop_NTPase"/>
</dbReference>
<dbReference type="PANTHER" id="PTHR46457:SF1">
    <property type="entry name" value="DNA REPAIR PROTEIN RAD51 HOMOLOG 4"/>
    <property type="match status" value="1"/>
</dbReference>
<evidence type="ECO:0000313" key="4">
    <source>
        <dbReference type="Proteomes" id="UP001431783"/>
    </source>
</evidence>
<dbReference type="GO" id="GO:0000400">
    <property type="term" value="F:four-way junction DNA binding"/>
    <property type="evidence" value="ECO:0007669"/>
    <property type="project" value="TreeGrafter"/>
</dbReference>
<dbReference type="GO" id="GO:0005657">
    <property type="term" value="C:replication fork"/>
    <property type="evidence" value="ECO:0007669"/>
    <property type="project" value="TreeGrafter"/>
</dbReference>
<dbReference type="Proteomes" id="UP001431783">
    <property type="component" value="Unassembled WGS sequence"/>
</dbReference>
<dbReference type="Gene3D" id="3.40.50.300">
    <property type="entry name" value="P-loop containing nucleotide triphosphate hydrolases"/>
    <property type="match status" value="1"/>
</dbReference>
<dbReference type="GO" id="GO:0000724">
    <property type="term" value="P:double-strand break repair via homologous recombination"/>
    <property type="evidence" value="ECO:0007669"/>
    <property type="project" value="TreeGrafter"/>
</dbReference>
<organism evidence="3 4">
    <name type="scientific">Henosepilachna vigintioctopunctata</name>
    <dbReference type="NCBI Taxonomy" id="420089"/>
    <lineage>
        <taxon>Eukaryota</taxon>
        <taxon>Metazoa</taxon>
        <taxon>Ecdysozoa</taxon>
        <taxon>Arthropoda</taxon>
        <taxon>Hexapoda</taxon>
        <taxon>Insecta</taxon>
        <taxon>Pterygota</taxon>
        <taxon>Neoptera</taxon>
        <taxon>Endopterygota</taxon>
        <taxon>Coleoptera</taxon>
        <taxon>Polyphaga</taxon>
        <taxon>Cucujiformia</taxon>
        <taxon>Coccinelloidea</taxon>
        <taxon>Coccinellidae</taxon>
        <taxon>Epilachninae</taxon>
        <taxon>Epilachnini</taxon>
        <taxon>Henosepilachna</taxon>
    </lineage>
</organism>
<comment type="caution">
    <text evidence="3">The sequence shown here is derived from an EMBL/GenBank/DDBJ whole genome shotgun (WGS) entry which is preliminary data.</text>
</comment>
<evidence type="ECO:0000313" key="3">
    <source>
        <dbReference type="EMBL" id="KAK9890029.1"/>
    </source>
</evidence>
<protein>
    <recommendedName>
        <fullName evidence="5">DNA recombination and repair protein Rad51-like C-terminal domain-containing protein</fullName>
    </recommendedName>
</protein>
<reference evidence="3 4" key="1">
    <citation type="submission" date="2023-03" db="EMBL/GenBank/DDBJ databases">
        <title>Genome insight into feeding habits of ladybird beetles.</title>
        <authorList>
            <person name="Li H.-S."/>
            <person name="Huang Y.-H."/>
            <person name="Pang H."/>
        </authorList>
    </citation>
    <scope>NUCLEOTIDE SEQUENCE [LARGE SCALE GENOMIC DNA]</scope>
    <source>
        <strain evidence="3">SYSU_2023b</strain>
        <tissue evidence="3">Whole body</tissue>
    </source>
</reference>
<sequence length="242" mass="27498">MKLYKQATPQNPIAEVNKSIFNIELVCKSQQVIGNIYKICGKACSGKILLTYVFMKNVIMEMKQNCLLLDTKNDFDSHKFSLFCKEYSKVDKNCGLSKIVIKHVNTKYDLLNSLQEIAEKEHTSLSLKMIILDSFSSIMLNTSTHSENNLILSHIVNLMHYISSKYHIVFLMTNSVITWIEGDFTAQSGTKNTISCGRLWYTIPNTKPKLQNDSSIMKITVEKSNMLPLTSVSVPLKELITE</sequence>
<gene>
    <name evidence="3" type="ORF">WA026_008836</name>
</gene>
<dbReference type="GO" id="GO:0003697">
    <property type="term" value="F:single-stranded DNA binding"/>
    <property type="evidence" value="ECO:0007669"/>
    <property type="project" value="TreeGrafter"/>
</dbReference>
<evidence type="ECO:0000256" key="2">
    <source>
        <dbReference type="ARBA" id="ARBA00023242"/>
    </source>
</evidence>
<keyword evidence="2" id="KW-0539">Nucleus</keyword>
<dbReference type="GO" id="GO:0008094">
    <property type="term" value="F:ATP-dependent activity, acting on DNA"/>
    <property type="evidence" value="ECO:0007669"/>
    <property type="project" value="TreeGrafter"/>
</dbReference>
<accession>A0AAW1V444</accession>